<keyword evidence="2" id="KW-1185">Reference proteome</keyword>
<evidence type="ECO:0000313" key="1">
    <source>
        <dbReference type="EMBL" id="KAF5805063.1"/>
    </source>
</evidence>
<sequence>MLIIHFLSIYLSICLDICVLASELRCWYMMAMMLIFCMDSYPSIIIEHWVKYGSYLGGATRMVCEMQPVL</sequence>
<dbReference type="EMBL" id="MNCJ02000320">
    <property type="protein sequence ID" value="KAF5805063.1"/>
    <property type="molecule type" value="Genomic_DNA"/>
</dbReference>
<proteinExistence type="predicted"/>
<gene>
    <name evidence="1" type="ORF">HanXRQr2_Chr05g0204621</name>
</gene>
<reference evidence="1" key="1">
    <citation type="journal article" date="2017" name="Nature">
        <title>The sunflower genome provides insights into oil metabolism, flowering and Asterid evolution.</title>
        <authorList>
            <person name="Badouin H."/>
            <person name="Gouzy J."/>
            <person name="Grassa C.J."/>
            <person name="Murat F."/>
            <person name="Staton S.E."/>
            <person name="Cottret L."/>
            <person name="Lelandais-Briere C."/>
            <person name="Owens G.L."/>
            <person name="Carrere S."/>
            <person name="Mayjonade B."/>
            <person name="Legrand L."/>
            <person name="Gill N."/>
            <person name="Kane N.C."/>
            <person name="Bowers J.E."/>
            <person name="Hubner S."/>
            <person name="Bellec A."/>
            <person name="Berard A."/>
            <person name="Berges H."/>
            <person name="Blanchet N."/>
            <person name="Boniface M.C."/>
            <person name="Brunel D."/>
            <person name="Catrice O."/>
            <person name="Chaidir N."/>
            <person name="Claudel C."/>
            <person name="Donnadieu C."/>
            <person name="Faraut T."/>
            <person name="Fievet G."/>
            <person name="Helmstetter N."/>
            <person name="King M."/>
            <person name="Knapp S.J."/>
            <person name="Lai Z."/>
            <person name="Le Paslier M.C."/>
            <person name="Lippi Y."/>
            <person name="Lorenzon L."/>
            <person name="Mandel J.R."/>
            <person name="Marage G."/>
            <person name="Marchand G."/>
            <person name="Marquand E."/>
            <person name="Bret-Mestries E."/>
            <person name="Morien E."/>
            <person name="Nambeesan S."/>
            <person name="Nguyen T."/>
            <person name="Pegot-Espagnet P."/>
            <person name="Pouilly N."/>
            <person name="Raftis F."/>
            <person name="Sallet E."/>
            <person name="Schiex T."/>
            <person name="Thomas J."/>
            <person name="Vandecasteele C."/>
            <person name="Vares D."/>
            <person name="Vear F."/>
            <person name="Vautrin S."/>
            <person name="Crespi M."/>
            <person name="Mangin B."/>
            <person name="Burke J.M."/>
            <person name="Salse J."/>
            <person name="Munos S."/>
            <person name="Vincourt P."/>
            <person name="Rieseberg L.H."/>
            <person name="Langlade N.B."/>
        </authorList>
    </citation>
    <scope>NUCLEOTIDE SEQUENCE</scope>
    <source>
        <tissue evidence="1">Leaves</tissue>
    </source>
</reference>
<dbReference type="AlphaFoldDB" id="A0A9K3IXQ2"/>
<reference evidence="1" key="2">
    <citation type="submission" date="2020-06" db="EMBL/GenBank/DDBJ databases">
        <title>Helianthus annuus Genome sequencing and assembly Release 2.</title>
        <authorList>
            <person name="Gouzy J."/>
            <person name="Langlade N."/>
            <person name="Munos S."/>
        </authorList>
    </citation>
    <scope>NUCLEOTIDE SEQUENCE</scope>
    <source>
        <tissue evidence="1">Leaves</tissue>
    </source>
</reference>
<dbReference type="Gramene" id="mRNA:HanXRQr2_Chr05g0204621">
    <property type="protein sequence ID" value="CDS:HanXRQr2_Chr05g0204621.1"/>
    <property type="gene ID" value="HanXRQr2_Chr05g0204621"/>
</dbReference>
<evidence type="ECO:0000313" key="2">
    <source>
        <dbReference type="Proteomes" id="UP000215914"/>
    </source>
</evidence>
<accession>A0A9K3IXQ2</accession>
<protein>
    <submittedName>
        <fullName evidence="1">Uncharacterized protein</fullName>
    </submittedName>
</protein>
<name>A0A9K3IXQ2_HELAN</name>
<organism evidence="1 2">
    <name type="scientific">Helianthus annuus</name>
    <name type="common">Common sunflower</name>
    <dbReference type="NCBI Taxonomy" id="4232"/>
    <lineage>
        <taxon>Eukaryota</taxon>
        <taxon>Viridiplantae</taxon>
        <taxon>Streptophyta</taxon>
        <taxon>Embryophyta</taxon>
        <taxon>Tracheophyta</taxon>
        <taxon>Spermatophyta</taxon>
        <taxon>Magnoliopsida</taxon>
        <taxon>eudicotyledons</taxon>
        <taxon>Gunneridae</taxon>
        <taxon>Pentapetalae</taxon>
        <taxon>asterids</taxon>
        <taxon>campanulids</taxon>
        <taxon>Asterales</taxon>
        <taxon>Asteraceae</taxon>
        <taxon>Asteroideae</taxon>
        <taxon>Heliantheae alliance</taxon>
        <taxon>Heliantheae</taxon>
        <taxon>Helianthus</taxon>
    </lineage>
</organism>
<dbReference type="Proteomes" id="UP000215914">
    <property type="component" value="Unassembled WGS sequence"/>
</dbReference>
<comment type="caution">
    <text evidence="1">The sequence shown here is derived from an EMBL/GenBank/DDBJ whole genome shotgun (WGS) entry which is preliminary data.</text>
</comment>